<dbReference type="Proteomes" id="UP000017131">
    <property type="component" value="Unassembled WGS sequence"/>
</dbReference>
<keyword evidence="2" id="KW-1185">Reference proteome</keyword>
<comment type="caution">
    <text evidence="1">The sequence shown here is derived from an EMBL/GenBank/DDBJ whole genome shotgun (WGS) entry which is preliminary data.</text>
</comment>
<evidence type="ECO:0000313" key="1">
    <source>
        <dbReference type="EMBL" id="ERS94621.1"/>
    </source>
</evidence>
<name>A0ABN0PG47_STASI</name>
<organism evidence="1 2">
    <name type="scientific">Staphylococcus simulans UMC-CNS-990</name>
    <dbReference type="NCBI Taxonomy" id="1405498"/>
    <lineage>
        <taxon>Bacteria</taxon>
        <taxon>Bacillati</taxon>
        <taxon>Bacillota</taxon>
        <taxon>Bacilli</taxon>
        <taxon>Bacillales</taxon>
        <taxon>Staphylococcaceae</taxon>
        <taxon>Staphylococcus</taxon>
    </lineage>
</organism>
<reference evidence="1 2" key="1">
    <citation type="journal article" date="2013" name="Genome Announc.">
        <title>Draft Genome Sequence of Staphylococcus simulans UMC-CNS-990, Isolated from a Case of Chronic Bovine Mastitis.</title>
        <authorList>
            <person name="Calcutt M.J."/>
            <person name="Foecking M.F."/>
            <person name="Hsieh H.Y."/>
            <person name="Perry J."/>
            <person name="Stewart G.C."/>
            <person name="Middleton J.R."/>
        </authorList>
    </citation>
    <scope>NUCLEOTIDE SEQUENCE [LARGE SCALE GENOMIC DNA]</scope>
    <source>
        <strain evidence="1 2">UMC-CNS-990</strain>
    </source>
</reference>
<gene>
    <name evidence="1" type="ORF">SSIM_00580</name>
</gene>
<proteinExistence type="predicted"/>
<evidence type="ECO:0000313" key="2">
    <source>
        <dbReference type="Proteomes" id="UP000017131"/>
    </source>
</evidence>
<protein>
    <submittedName>
        <fullName evidence="1">Uncharacterized protein</fullName>
    </submittedName>
</protein>
<dbReference type="EMBL" id="AXDY01000001">
    <property type="protein sequence ID" value="ERS94621.1"/>
    <property type="molecule type" value="Genomic_DNA"/>
</dbReference>
<accession>A0ABN0PG47</accession>
<dbReference type="RefSeq" id="WP_023014811.1">
    <property type="nucleotide sequence ID" value="NZ_AXDY01000001.1"/>
</dbReference>
<sequence>MFFNNKKDDEYSFDDFEQEMFNENIIDNEFLEDLDGDLSLDIENDGFMNNDINPTQKYSIILRLFFNDYTELSSSRDRLNAMLEIGIFDDESFEIIDDVIWHAESTLKTYMEWRKDHHEIMKLLDAKSKNIDYRIRKSLEIEQKALHKLNKGIKENNQELAQSGINENEKALNLISPIFEDIQDIIINSF</sequence>